<keyword evidence="3" id="KW-0175">Coiled coil</keyword>
<dbReference type="Gene3D" id="3.40.50.150">
    <property type="entry name" value="Vaccinia Virus protein VP39"/>
    <property type="match status" value="1"/>
</dbReference>
<dbReference type="PANTHER" id="PTHR40048">
    <property type="entry name" value="RHAMNOSYL O-METHYLTRANSFERASE"/>
    <property type="match status" value="1"/>
</dbReference>
<dbReference type="EMBL" id="LAZR01036714">
    <property type="protein sequence ID" value="KKL24115.1"/>
    <property type="molecule type" value="Genomic_DNA"/>
</dbReference>
<dbReference type="SUPFAM" id="SSF53335">
    <property type="entry name" value="S-adenosyl-L-methionine-dependent methyltransferases"/>
    <property type="match status" value="1"/>
</dbReference>
<accession>A0A0F9BQG3</accession>
<keyword evidence="2" id="KW-0808">Transferase</keyword>
<dbReference type="GO" id="GO:0008168">
    <property type="term" value="F:methyltransferase activity"/>
    <property type="evidence" value="ECO:0007669"/>
    <property type="project" value="UniProtKB-KW"/>
</dbReference>
<dbReference type="AlphaFoldDB" id="A0A0F9BQG3"/>
<feature type="coiled-coil region" evidence="3">
    <location>
        <begin position="326"/>
        <end position="374"/>
    </location>
</feature>
<evidence type="ECO:0000256" key="1">
    <source>
        <dbReference type="ARBA" id="ARBA00022603"/>
    </source>
</evidence>
<gene>
    <name evidence="4" type="ORF">LCGC14_2418570</name>
</gene>
<sequence>SRPLLMEDKKWIISEPEFEADVVCPMFRSWPWHGHRRFTYDLIRFVQPSRLVELGTYWGTSFFAFCQAIKDFNLPTQCIAVDSWEGDTHTQKYGQEVFDNFMMISKNSFSKLDIVPLKMLFTEAMEHVENDSVDILHIDGCHDYDAVAEDYNTWLAKLKKNGIVLFHDVADTGNYGSVKFWKDISRKEEHFTFQHSFGLGILFPKGDKIYQCMHENSFEDKMRFYESRSELDLATDKIGYLQKRLEEFQETFNKGEKRIEGFQEAFNKGEKRVEGFQEAFNKGEDMLKNYLEAFKWAEGRIVVSDSIINEKLKGLAEKEAAVIAHKKEIDENCEQMKKHIDKIQYELSSNGTKIIDLQNRLQEALDRIEKTTETIPFKIKRLLSRKATFKD</sequence>
<dbReference type="GO" id="GO:0071770">
    <property type="term" value="P:DIM/DIP cell wall layer assembly"/>
    <property type="evidence" value="ECO:0007669"/>
    <property type="project" value="TreeGrafter"/>
</dbReference>
<evidence type="ECO:0000313" key="4">
    <source>
        <dbReference type="EMBL" id="KKL24115.1"/>
    </source>
</evidence>
<evidence type="ECO:0000256" key="2">
    <source>
        <dbReference type="ARBA" id="ARBA00022679"/>
    </source>
</evidence>
<evidence type="ECO:0008006" key="5">
    <source>
        <dbReference type="Google" id="ProtNLM"/>
    </source>
</evidence>
<organism evidence="4">
    <name type="scientific">marine sediment metagenome</name>
    <dbReference type="NCBI Taxonomy" id="412755"/>
    <lineage>
        <taxon>unclassified sequences</taxon>
        <taxon>metagenomes</taxon>
        <taxon>ecological metagenomes</taxon>
    </lineage>
</organism>
<proteinExistence type="predicted"/>
<dbReference type="Pfam" id="PF13578">
    <property type="entry name" value="Methyltransf_24"/>
    <property type="match status" value="1"/>
</dbReference>
<protein>
    <recommendedName>
        <fullName evidence="5">Class I SAM-dependent methyltransferase</fullName>
    </recommendedName>
</protein>
<dbReference type="SUPFAM" id="SSF57997">
    <property type="entry name" value="Tropomyosin"/>
    <property type="match status" value="1"/>
</dbReference>
<dbReference type="PANTHER" id="PTHR40048:SF1">
    <property type="entry name" value="RHAMNOSYL O-METHYLTRANSFERASE"/>
    <property type="match status" value="1"/>
</dbReference>
<dbReference type="GO" id="GO:0005886">
    <property type="term" value="C:plasma membrane"/>
    <property type="evidence" value="ECO:0007669"/>
    <property type="project" value="TreeGrafter"/>
</dbReference>
<dbReference type="InterPro" id="IPR029063">
    <property type="entry name" value="SAM-dependent_MTases_sf"/>
</dbReference>
<evidence type="ECO:0000256" key="3">
    <source>
        <dbReference type="SAM" id="Coils"/>
    </source>
</evidence>
<keyword evidence="1" id="KW-0489">Methyltransferase</keyword>
<reference evidence="4" key="1">
    <citation type="journal article" date="2015" name="Nature">
        <title>Complex archaea that bridge the gap between prokaryotes and eukaryotes.</title>
        <authorList>
            <person name="Spang A."/>
            <person name="Saw J.H."/>
            <person name="Jorgensen S.L."/>
            <person name="Zaremba-Niedzwiedzka K."/>
            <person name="Martijn J."/>
            <person name="Lind A.E."/>
            <person name="van Eijk R."/>
            <person name="Schleper C."/>
            <person name="Guy L."/>
            <person name="Ettema T.J."/>
        </authorList>
    </citation>
    <scope>NUCLEOTIDE SEQUENCE</scope>
</reference>
<feature type="non-terminal residue" evidence="4">
    <location>
        <position position="1"/>
    </location>
</feature>
<dbReference type="Gene3D" id="1.10.287.1490">
    <property type="match status" value="1"/>
</dbReference>
<dbReference type="GO" id="GO:0032259">
    <property type="term" value="P:methylation"/>
    <property type="evidence" value="ECO:0007669"/>
    <property type="project" value="UniProtKB-KW"/>
</dbReference>
<comment type="caution">
    <text evidence="4">The sequence shown here is derived from an EMBL/GenBank/DDBJ whole genome shotgun (WGS) entry which is preliminary data.</text>
</comment>
<name>A0A0F9BQG3_9ZZZZ</name>